<evidence type="ECO:0000256" key="3">
    <source>
        <dbReference type="ARBA" id="ARBA00022448"/>
    </source>
</evidence>
<evidence type="ECO:0000259" key="16">
    <source>
        <dbReference type="Pfam" id="PF07885"/>
    </source>
</evidence>
<comment type="similarity">
    <text evidence="2 13">Belongs to the two pore domain potassium channel (TC 1.A.1.8) family.</text>
</comment>
<keyword evidence="7 12" id="KW-0630">Potassium</keyword>
<dbReference type="InterPro" id="IPR003092">
    <property type="entry name" value="2pore_dom_K_chnl_TASK"/>
</dbReference>
<evidence type="ECO:0000256" key="12">
    <source>
        <dbReference type="PIRNR" id="PIRNR038061"/>
    </source>
</evidence>
<organism evidence="17 18">
    <name type="scientific">Alosa alosa</name>
    <name type="common">allis shad</name>
    <dbReference type="NCBI Taxonomy" id="278164"/>
    <lineage>
        <taxon>Eukaryota</taxon>
        <taxon>Metazoa</taxon>
        <taxon>Chordata</taxon>
        <taxon>Craniata</taxon>
        <taxon>Vertebrata</taxon>
        <taxon>Euteleostomi</taxon>
        <taxon>Actinopterygii</taxon>
        <taxon>Neopterygii</taxon>
        <taxon>Teleostei</taxon>
        <taxon>Clupei</taxon>
        <taxon>Clupeiformes</taxon>
        <taxon>Clupeoidei</taxon>
        <taxon>Clupeidae</taxon>
        <taxon>Alosa</taxon>
    </lineage>
</organism>
<evidence type="ECO:0000256" key="1">
    <source>
        <dbReference type="ARBA" id="ARBA00004141"/>
    </source>
</evidence>
<feature type="transmembrane region" description="Helical" evidence="15">
    <location>
        <begin position="157"/>
        <end position="178"/>
    </location>
</feature>
<dbReference type="GO" id="GO:0015271">
    <property type="term" value="F:outward rectifier potassium channel activity"/>
    <property type="evidence" value="ECO:0007669"/>
    <property type="project" value="TreeGrafter"/>
</dbReference>
<feature type="domain" description="Potassium channel" evidence="16">
    <location>
        <begin position="76"/>
        <end position="132"/>
    </location>
</feature>
<dbReference type="Pfam" id="PF07885">
    <property type="entry name" value="Ion_trans_2"/>
    <property type="match status" value="2"/>
</dbReference>
<feature type="transmembrane region" description="Helical" evidence="15">
    <location>
        <begin position="76"/>
        <end position="96"/>
    </location>
</feature>
<dbReference type="PRINTS" id="PR01333">
    <property type="entry name" value="2POREKCHANEL"/>
</dbReference>
<reference evidence="17" key="1">
    <citation type="submission" date="2020-10" db="EMBL/GenBank/DDBJ databases">
        <title>Chromosome-scale genome assembly of the Allis shad, Alosa alosa.</title>
        <authorList>
            <person name="Margot Z."/>
            <person name="Christophe K."/>
            <person name="Cabau C."/>
            <person name="Louis A."/>
            <person name="Berthelot C."/>
            <person name="Parey E."/>
            <person name="Roest Crollius H."/>
            <person name="Montfort J."/>
            <person name="Robinson-Rechavi M."/>
            <person name="Bucao C."/>
            <person name="Bouchez O."/>
            <person name="Gislard M."/>
            <person name="Lluch J."/>
            <person name="Milhes M."/>
            <person name="Lampietro C."/>
            <person name="Lopez Roques C."/>
            <person name="Donnadieu C."/>
            <person name="Braasch I."/>
            <person name="Desvignes T."/>
            <person name="Postlethwait J."/>
            <person name="Bobe J."/>
            <person name="Guiguen Y."/>
        </authorList>
    </citation>
    <scope>NUCLEOTIDE SEQUENCE</scope>
    <source>
        <strain evidence="17">M-15738</strain>
        <tissue evidence="17">Blood</tissue>
    </source>
</reference>
<dbReference type="PRINTS" id="PR01584">
    <property type="entry name" value="TASK1CHANNEL"/>
</dbReference>
<keyword evidence="9 12" id="KW-0406">Ion transport</keyword>
<dbReference type="SUPFAM" id="SSF81324">
    <property type="entry name" value="Voltage-gated potassium channels"/>
    <property type="match status" value="2"/>
</dbReference>
<dbReference type="PANTHER" id="PTHR11003">
    <property type="entry name" value="POTASSIUM CHANNEL, SUBFAMILY K"/>
    <property type="match status" value="1"/>
</dbReference>
<dbReference type="PIRSF" id="PIRSF038061">
    <property type="entry name" value="K_channel_subfamily_K_type"/>
    <property type="match status" value="1"/>
</dbReference>
<keyword evidence="6 12" id="KW-0631">Potassium channel</keyword>
<dbReference type="GO" id="GO:0005886">
    <property type="term" value="C:plasma membrane"/>
    <property type="evidence" value="ECO:0007669"/>
    <property type="project" value="TreeGrafter"/>
</dbReference>
<name>A0AAV6FTC4_9TELE</name>
<dbReference type="InterPro" id="IPR003280">
    <property type="entry name" value="2pore_dom_K_chnl"/>
</dbReference>
<keyword evidence="18" id="KW-1185">Reference proteome</keyword>
<dbReference type="AlphaFoldDB" id="A0AAV6FTC4"/>
<evidence type="ECO:0000256" key="8">
    <source>
        <dbReference type="ARBA" id="ARBA00022989"/>
    </source>
</evidence>
<evidence type="ECO:0000256" key="6">
    <source>
        <dbReference type="ARBA" id="ARBA00022826"/>
    </source>
</evidence>
<evidence type="ECO:0000256" key="13">
    <source>
        <dbReference type="RuleBase" id="RU003857"/>
    </source>
</evidence>
<gene>
    <name evidence="17" type="ORF">AALO_G00248510</name>
</gene>
<dbReference type="PANTHER" id="PTHR11003:SF138">
    <property type="entry name" value="POTASSIUM CHANNEL SUBFAMILY K MEMBER 3"/>
    <property type="match status" value="1"/>
</dbReference>
<keyword evidence="3 12" id="KW-0813">Transport</keyword>
<dbReference type="GO" id="GO:0005252">
    <property type="term" value="F:open rectifier potassium channel activity"/>
    <property type="evidence" value="ECO:0007669"/>
    <property type="project" value="InterPro"/>
</dbReference>
<dbReference type="PRINTS" id="PR01095">
    <property type="entry name" value="TASKCHANNEL"/>
</dbReference>
<accession>A0AAV6FTC4</accession>
<comment type="caution">
    <text evidence="17">The sequence shown here is derived from an EMBL/GenBank/DDBJ whole genome shotgun (WGS) entry which is preliminary data.</text>
</comment>
<protein>
    <recommendedName>
        <fullName evidence="12">Potassium channel subfamily K member</fullName>
    </recommendedName>
</protein>
<dbReference type="Gene3D" id="1.10.287.70">
    <property type="match status" value="1"/>
</dbReference>
<keyword evidence="4 12" id="KW-0633">Potassium transport</keyword>
<evidence type="ECO:0000256" key="4">
    <source>
        <dbReference type="ARBA" id="ARBA00022538"/>
    </source>
</evidence>
<feature type="transmembrane region" description="Helical" evidence="15">
    <location>
        <begin position="108"/>
        <end position="128"/>
    </location>
</feature>
<evidence type="ECO:0000256" key="2">
    <source>
        <dbReference type="ARBA" id="ARBA00006666"/>
    </source>
</evidence>
<dbReference type="GO" id="GO:0030322">
    <property type="term" value="P:stabilization of membrane potential"/>
    <property type="evidence" value="ECO:0007669"/>
    <property type="project" value="TreeGrafter"/>
</dbReference>
<comment type="subcellular location">
    <subcellularLocation>
        <location evidence="1">Membrane</location>
        <topology evidence="1">Multi-pass membrane protein</topology>
    </subcellularLocation>
</comment>
<evidence type="ECO:0000313" key="18">
    <source>
        <dbReference type="Proteomes" id="UP000823561"/>
    </source>
</evidence>
<evidence type="ECO:0000256" key="9">
    <source>
        <dbReference type="ARBA" id="ARBA00023065"/>
    </source>
</evidence>
<dbReference type="EMBL" id="JADWDJ010000019">
    <property type="protein sequence ID" value="KAG5265980.1"/>
    <property type="molecule type" value="Genomic_DNA"/>
</dbReference>
<evidence type="ECO:0000256" key="15">
    <source>
        <dbReference type="SAM" id="Phobius"/>
    </source>
</evidence>
<evidence type="ECO:0000256" key="14">
    <source>
        <dbReference type="SAM" id="MobiDB-lite"/>
    </source>
</evidence>
<sequence>MKRQNIRTLALIICTFSYLLIGASVFDALESKQENSQKRQLDQRKFELMRKYNLTRTGFDELEKVVLQLKPHKSGVQWKFAGSFYFAITVITTIGYGHAAPSTDAGKAFCMCYALLGIPLTLVMFQSVGERINTFVRFLLHKTKKCLGLRHTEVSMANMVTIGFFACISTLCVGAVAFSHYEGWSFFHAYYYCFITLTTIGFGDYVALQKDNALQNNPNYVAFSFVYILTGLTVIGAFLNLVVLRFLTMNAEDERRDAQQRALSREKKHRGGPATAPGPAPSPVQRHRHPGSGIAAPVGRLDPGPEARRRGLRDVYAEVLHFQTMCSCLWYRSREKMVVLPQDLSFTEALMEQGEVSPGDFFDPGVSGCVCSPHQCSAISCMSTDLHSIAPFSLCTLRRSSV</sequence>
<dbReference type="InterPro" id="IPR005406">
    <property type="entry name" value="KCNK3"/>
</dbReference>
<dbReference type="GO" id="GO:0022841">
    <property type="term" value="F:potassium ion leak channel activity"/>
    <property type="evidence" value="ECO:0007669"/>
    <property type="project" value="TreeGrafter"/>
</dbReference>
<feature type="region of interest" description="Disordered" evidence="14">
    <location>
        <begin position="257"/>
        <end position="304"/>
    </location>
</feature>
<evidence type="ECO:0000256" key="11">
    <source>
        <dbReference type="ARBA" id="ARBA00023303"/>
    </source>
</evidence>
<feature type="transmembrane region" description="Helical" evidence="15">
    <location>
        <begin position="190"/>
        <end position="208"/>
    </location>
</feature>
<dbReference type="InterPro" id="IPR013099">
    <property type="entry name" value="K_chnl_dom"/>
</dbReference>
<keyword evidence="5 13" id="KW-0812">Transmembrane</keyword>
<evidence type="ECO:0000256" key="7">
    <source>
        <dbReference type="ARBA" id="ARBA00022958"/>
    </source>
</evidence>
<evidence type="ECO:0000313" key="17">
    <source>
        <dbReference type="EMBL" id="KAG5265980.1"/>
    </source>
</evidence>
<feature type="transmembrane region" description="Helical" evidence="15">
    <location>
        <begin position="220"/>
        <end position="247"/>
    </location>
</feature>
<evidence type="ECO:0000256" key="10">
    <source>
        <dbReference type="ARBA" id="ARBA00023136"/>
    </source>
</evidence>
<dbReference type="FunFam" id="1.10.287.70:FF:000057">
    <property type="entry name" value="Potassium channel subfamily K member"/>
    <property type="match status" value="1"/>
</dbReference>
<keyword evidence="8 15" id="KW-1133">Transmembrane helix</keyword>
<keyword evidence="11 13" id="KW-0407">Ion channel</keyword>
<proteinExistence type="inferred from homology"/>
<dbReference type="Proteomes" id="UP000823561">
    <property type="component" value="Chromosome 19"/>
</dbReference>
<evidence type="ECO:0000256" key="5">
    <source>
        <dbReference type="ARBA" id="ARBA00022692"/>
    </source>
</evidence>
<keyword evidence="10 12" id="KW-0472">Membrane</keyword>
<feature type="domain" description="Potassium channel" evidence="16">
    <location>
        <begin position="167"/>
        <end position="243"/>
    </location>
</feature>